<name>A0A1M5KTD8_9BACT</name>
<dbReference type="SUPFAM" id="SSF51735">
    <property type="entry name" value="NAD(P)-binding Rossmann-fold domains"/>
    <property type="match status" value="1"/>
</dbReference>
<dbReference type="STRING" id="1194090.SAMN05443144_13414"/>
<feature type="domain" description="Gfo/Idh/MocA-like oxidoreductase N-terminal" evidence="1">
    <location>
        <begin position="4"/>
        <end position="122"/>
    </location>
</feature>
<dbReference type="PANTHER" id="PTHR43249">
    <property type="entry name" value="UDP-N-ACETYL-2-AMINO-2-DEOXY-D-GLUCURONATE OXIDASE"/>
    <property type="match status" value="1"/>
</dbReference>
<dbReference type="Pfam" id="PF01408">
    <property type="entry name" value="GFO_IDH_MocA"/>
    <property type="match status" value="1"/>
</dbReference>
<protein>
    <submittedName>
        <fullName evidence="3">Predicted dehydrogenase</fullName>
    </submittedName>
</protein>
<dbReference type="Gene3D" id="3.30.360.10">
    <property type="entry name" value="Dihydrodipicolinate Reductase, domain 2"/>
    <property type="match status" value="1"/>
</dbReference>
<reference evidence="3 4" key="1">
    <citation type="submission" date="2016-11" db="EMBL/GenBank/DDBJ databases">
        <authorList>
            <person name="Jaros S."/>
            <person name="Januszkiewicz K."/>
            <person name="Wedrychowicz H."/>
        </authorList>
    </citation>
    <scope>NUCLEOTIDE SEQUENCE [LARGE SCALE GENOMIC DNA]</scope>
    <source>
        <strain evidence="3 4">DSM 21986</strain>
    </source>
</reference>
<dbReference type="InterPro" id="IPR052515">
    <property type="entry name" value="Gfo/Idh/MocA_Oxidoreductase"/>
</dbReference>
<dbReference type="OrthoDB" id="9795543at2"/>
<dbReference type="Gene3D" id="3.40.50.720">
    <property type="entry name" value="NAD(P)-binding Rossmann-like Domain"/>
    <property type="match status" value="1"/>
</dbReference>
<dbReference type="GO" id="GO:0000166">
    <property type="term" value="F:nucleotide binding"/>
    <property type="evidence" value="ECO:0007669"/>
    <property type="project" value="InterPro"/>
</dbReference>
<sequence>MSDLNIGIVGYGSVAGAHIEAFKNITDANVTAVCSRRDLKRKKLEQQLGIPLKVYKEYNEMLNDDTLDIIDICTEHPLHPVQAIAAANAGKHMVIEKPIALNYKDAKEVGKAIRKAGVQACVCFEVRFSGQGMAIRSMIDEGLLGELHYGEVDYYHSIGPWANQYKWNIKKNMGGSSLLTAGCHALDLLLWYMGGEVEEVTSYSNKSGNPHFQPYEYDTTLVTLLKFKNGRIGKVASLIDALQPYYFHIHLSGSEGGLLDDRFYSEKLKGTTKEQWSRIAAPMIGSGEVEDHPYQSLFQSFVESIAEDKPMKLTNFETALATHKVIFAADISAKTGKPVKLSELD</sequence>
<dbReference type="Pfam" id="PF22725">
    <property type="entry name" value="GFO_IDH_MocA_C3"/>
    <property type="match status" value="1"/>
</dbReference>
<dbReference type="RefSeq" id="WP_073068330.1">
    <property type="nucleotide sequence ID" value="NZ_FQUS01000034.1"/>
</dbReference>
<evidence type="ECO:0000313" key="4">
    <source>
        <dbReference type="Proteomes" id="UP000184041"/>
    </source>
</evidence>
<keyword evidence="4" id="KW-1185">Reference proteome</keyword>
<dbReference type="Proteomes" id="UP000184041">
    <property type="component" value="Unassembled WGS sequence"/>
</dbReference>
<proteinExistence type="predicted"/>
<feature type="domain" description="GFO/IDH/MocA-like oxidoreductase" evidence="2">
    <location>
        <begin position="134"/>
        <end position="258"/>
    </location>
</feature>
<dbReference type="InterPro" id="IPR055170">
    <property type="entry name" value="GFO_IDH_MocA-like_dom"/>
</dbReference>
<dbReference type="SUPFAM" id="SSF55347">
    <property type="entry name" value="Glyceraldehyde-3-phosphate dehydrogenase-like, C-terminal domain"/>
    <property type="match status" value="1"/>
</dbReference>
<dbReference type="InterPro" id="IPR000683">
    <property type="entry name" value="Gfo/Idh/MocA-like_OxRdtase_N"/>
</dbReference>
<dbReference type="EMBL" id="FQUS01000034">
    <property type="protein sequence ID" value="SHG56064.1"/>
    <property type="molecule type" value="Genomic_DNA"/>
</dbReference>
<accession>A0A1M5KTD8</accession>
<dbReference type="PANTHER" id="PTHR43249:SF1">
    <property type="entry name" value="D-GLUCOSIDE 3-DEHYDROGENASE"/>
    <property type="match status" value="1"/>
</dbReference>
<dbReference type="AlphaFoldDB" id="A0A1M5KTD8"/>
<evidence type="ECO:0000259" key="1">
    <source>
        <dbReference type="Pfam" id="PF01408"/>
    </source>
</evidence>
<organism evidence="3 4">
    <name type="scientific">Fodinibius roseus</name>
    <dbReference type="NCBI Taxonomy" id="1194090"/>
    <lineage>
        <taxon>Bacteria</taxon>
        <taxon>Pseudomonadati</taxon>
        <taxon>Balneolota</taxon>
        <taxon>Balneolia</taxon>
        <taxon>Balneolales</taxon>
        <taxon>Balneolaceae</taxon>
        <taxon>Fodinibius</taxon>
    </lineage>
</organism>
<evidence type="ECO:0000259" key="2">
    <source>
        <dbReference type="Pfam" id="PF22725"/>
    </source>
</evidence>
<dbReference type="InterPro" id="IPR036291">
    <property type="entry name" value="NAD(P)-bd_dom_sf"/>
</dbReference>
<gene>
    <name evidence="3" type="ORF">SAMN05443144_13414</name>
</gene>
<evidence type="ECO:0000313" key="3">
    <source>
        <dbReference type="EMBL" id="SHG56064.1"/>
    </source>
</evidence>